<name>A0ABQ8UYB1_9AGAR</name>
<feature type="region of interest" description="Disordered" evidence="1">
    <location>
        <begin position="87"/>
        <end position="106"/>
    </location>
</feature>
<feature type="compositionally biased region" description="Basic and acidic residues" evidence="1">
    <location>
        <begin position="139"/>
        <end position="160"/>
    </location>
</feature>
<proteinExistence type="predicted"/>
<keyword evidence="3" id="KW-1185">Reference proteome</keyword>
<comment type="caution">
    <text evidence="2">The sequence shown here is derived from an EMBL/GenBank/DDBJ whole genome shotgun (WGS) entry which is preliminary data.</text>
</comment>
<dbReference type="Proteomes" id="UP001150217">
    <property type="component" value="Unassembled WGS sequence"/>
</dbReference>
<reference evidence="2" key="1">
    <citation type="submission" date="2022-08" db="EMBL/GenBank/DDBJ databases">
        <title>A Global Phylogenomic Analysis of the Shiitake Genus Lentinula.</title>
        <authorList>
            <consortium name="DOE Joint Genome Institute"/>
            <person name="Sierra-Patev S."/>
            <person name="Min B."/>
            <person name="Naranjo-Ortiz M."/>
            <person name="Looney B."/>
            <person name="Konkel Z."/>
            <person name="Slot J.C."/>
            <person name="Sakamoto Y."/>
            <person name="Steenwyk J.L."/>
            <person name="Rokas A."/>
            <person name="Carro J."/>
            <person name="Camarero S."/>
            <person name="Ferreira P."/>
            <person name="Molpeceres G."/>
            <person name="Ruiz-Duenas F.J."/>
            <person name="Serrano A."/>
            <person name="Henrissat B."/>
            <person name="Drula E."/>
            <person name="Hughes K.W."/>
            <person name="Mata J.L."/>
            <person name="Ishikawa N.K."/>
            <person name="Vargas-Isla R."/>
            <person name="Ushijima S."/>
            <person name="Smith C.A."/>
            <person name="Ahrendt S."/>
            <person name="Andreopoulos W."/>
            <person name="He G."/>
            <person name="Labutti K."/>
            <person name="Lipzen A."/>
            <person name="Ng V."/>
            <person name="Riley R."/>
            <person name="Sandor L."/>
            <person name="Barry K."/>
            <person name="Martinez A.T."/>
            <person name="Xiao Y."/>
            <person name="Gibbons J.G."/>
            <person name="Terashima K."/>
            <person name="Grigoriev I.V."/>
            <person name="Hibbett D.S."/>
        </authorList>
    </citation>
    <scope>NUCLEOTIDE SEQUENCE</scope>
    <source>
        <strain evidence="2">RHP3577 ss4</strain>
    </source>
</reference>
<feature type="region of interest" description="Disordered" evidence="1">
    <location>
        <begin position="139"/>
        <end position="191"/>
    </location>
</feature>
<protein>
    <submittedName>
        <fullName evidence="2">Uncharacterized protein</fullName>
    </submittedName>
</protein>
<organism evidence="2 3">
    <name type="scientific">Lentinula lateritia</name>
    <dbReference type="NCBI Taxonomy" id="40482"/>
    <lineage>
        <taxon>Eukaryota</taxon>
        <taxon>Fungi</taxon>
        <taxon>Dikarya</taxon>
        <taxon>Basidiomycota</taxon>
        <taxon>Agaricomycotina</taxon>
        <taxon>Agaricomycetes</taxon>
        <taxon>Agaricomycetidae</taxon>
        <taxon>Agaricales</taxon>
        <taxon>Marasmiineae</taxon>
        <taxon>Omphalotaceae</taxon>
        <taxon>Lentinula</taxon>
    </lineage>
</organism>
<dbReference type="EMBL" id="JANVFT010000122">
    <property type="protein sequence ID" value="KAJ4465753.1"/>
    <property type="molecule type" value="Genomic_DNA"/>
</dbReference>
<evidence type="ECO:0000313" key="2">
    <source>
        <dbReference type="EMBL" id="KAJ4465753.1"/>
    </source>
</evidence>
<accession>A0ABQ8UYB1</accession>
<sequence>MAHGSISSPKLSSLPSAYLASPTFMKILSDLTMFWPPDAQTVTRCPETSTPLLRPKTDAQIRQVWHLIRPSDRSLGHEPLYDSRTNVRRADGGPFKPSRVTKSSPRKKVTFLKNPVSQVRILEAPPQSSEEALAAKKLEEDKTASQKLNDELNALYDKKPMRSVSLGRPSEGSRPVGSPIQPLTLEKVQNMTSEEYHATLFGYRKPPKDTDTGSS</sequence>
<gene>
    <name evidence="2" type="ORF">C8R41DRAFT_985173</name>
</gene>
<evidence type="ECO:0000313" key="3">
    <source>
        <dbReference type="Proteomes" id="UP001150217"/>
    </source>
</evidence>
<evidence type="ECO:0000256" key="1">
    <source>
        <dbReference type="SAM" id="MobiDB-lite"/>
    </source>
</evidence>